<sequence>MFAKNGIFETMNKLDVSVIISTYNQPIWLRNVLWSYEQQVFKNFEIIIADDGSSDETKAVIDDFILNSNLKITHVWQEDNGFQKTKILNKAILKSNAEYLIFTDGDCIVRQDFVDTHIKMRRPNTCLSGGYFKLTKAISEAITKLDIEQQNCFNKEWLLQRGCPKTFKLNKLTSFGLKAWFLNTFTPTKATFDGMNTSVWKKDILAVNGFDERMQYGGEDRELGERLLNNGVRFVQARYSVICVHLYHERPYKNEDAIARNKSIRKLTKRNKSTFTDFGIEQ</sequence>
<dbReference type="Gene3D" id="3.90.550.10">
    <property type="entry name" value="Spore Coat Polysaccharide Biosynthesis Protein SpsA, Chain A"/>
    <property type="match status" value="1"/>
</dbReference>
<keyword evidence="1" id="KW-0808">Transferase</keyword>
<accession>A0ABT0HC85</accession>
<dbReference type="PANTHER" id="PTHR43685">
    <property type="entry name" value="GLYCOSYLTRANSFERASE"/>
    <property type="match status" value="1"/>
</dbReference>
<dbReference type="CDD" id="cd06420">
    <property type="entry name" value="GT2_Chondriotin_Pol_N"/>
    <property type="match status" value="1"/>
</dbReference>
<evidence type="ECO:0000313" key="5">
    <source>
        <dbReference type="Proteomes" id="UP001203687"/>
    </source>
</evidence>
<feature type="domain" description="Galactosyltransferase C-terminal" evidence="3">
    <location>
        <begin position="191"/>
        <end position="248"/>
    </location>
</feature>
<dbReference type="InterPro" id="IPR029044">
    <property type="entry name" value="Nucleotide-diphossugar_trans"/>
</dbReference>
<protein>
    <submittedName>
        <fullName evidence="4">Glycosyltransferase family 2 protein</fullName>
    </submittedName>
</protein>
<proteinExistence type="predicted"/>
<evidence type="ECO:0000259" key="3">
    <source>
        <dbReference type="Pfam" id="PF02709"/>
    </source>
</evidence>
<evidence type="ECO:0000313" key="4">
    <source>
        <dbReference type="EMBL" id="MCK8481979.1"/>
    </source>
</evidence>
<dbReference type="InterPro" id="IPR050834">
    <property type="entry name" value="Glycosyltransf_2"/>
</dbReference>
<dbReference type="InterPro" id="IPR001173">
    <property type="entry name" value="Glyco_trans_2-like"/>
</dbReference>
<feature type="domain" description="Glycosyltransferase 2-like" evidence="2">
    <location>
        <begin position="17"/>
        <end position="115"/>
    </location>
</feature>
<dbReference type="Pfam" id="PF00535">
    <property type="entry name" value="Glycos_transf_2"/>
    <property type="match status" value="1"/>
</dbReference>
<dbReference type="Proteomes" id="UP001203687">
    <property type="component" value="Unassembled WGS sequence"/>
</dbReference>
<dbReference type="SUPFAM" id="SSF53448">
    <property type="entry name" value="Nucleotide-diphospho-sugar transferases"/>
    <property type="match status" value="1"/>
</dbReference>
<name>A0ABT0HC85_9FLAO</name>
<evidence type="ECO:0000259" key="2">
    <source>
        <dbReference type="Pfam" id="PF00535"/>
    </source>
</evidence>
<dbReference type="InterPro" id="IPR027791">
    <property type="entry name" value="Galactosyl_T_C"/>
</dbReference>
<dbReference type="PANTHER" id="PTHR43685:SF3">
    <property type="entry name" value="SLR2126 PROTEIN"/>
    <property type="match status" value="1"/>
</dbReference>
<comment type="caution">
    <text evidence="4">The sequence shown here is derived from an EMBL/GenBank/DDBJ whole genome shotgun (WGS) entry which is preliminary data.</text>
</comment>
<organism evidence="4 5">
    <name type="scientific">Psychroserpens algicola</name>
    <dbReference type="NCBI Taxonomy" id="1719034"/>
    <lineage>
        <taxon>Bacteria</taxon>
        <taxon>Pseudomonadati</taxon>
        <taxon>Bacteroidota</taxon>
        <taxon>Flavobacteriia</taxon>
        <taxon>Flavobacteriales</taxon>
        <taxon>Flavobacteriaceae</taxon>
        <taxon>Psychroserpens</taxon>
    </lineage>
</organism>
<gene>
    <name evidence="4" type="ORF">MUY34_15195</name>
</gene>
<keyword evidence="5" id="KW-1185">Reference proteome</keyword>
<reference evidence="4" key="1">
    <citation type="submission" date="2022-04" db="EMBL/GenBank/DDBJ databases">
        <authorList>
            <person name="Ren T."/>
        </authorList>
    </citation>
    <scope>NUCLEOTIDE SEQUENCE</scope>
    <source>
        <strain evidence="4">F63249</strain>
    </source>
</reference>
<evidence type="ECO:0000256" key="1">
    <source>
        <dbReference type="ARBA" id="ARBA00022679"/>
    </source>
</evidence>
<dbReference type="EMBL" id="JALPQF010000018">
    <property type="protein sequence ID" value="MCK8481979.1"/>
    <property type="molecule type" value="Genomic_DNA"/>
</dbReference>
<dbReference type="Pfam" id="PF02709">
    <property type="entry name" value="Glyco_transf_7C"/>
    <property type="match status" value="1"/>
</dbReference>